<evidence type="ECO:0000313" key="1">
    <source>
        <dbReference type="EMBL" id="GAA0184435.1"/>
    </source>
</evidence>
<keyword evidence="2" id="KW-1185">Reference proteome</keyword>
<evidence type="ECO:0000313" key="2">
    <source>
        <dbReference type="Proteomes" id="UP001454036"/>
    </source>
</evidence>
<name>A0AAV3RU75_LITER</name>
<protein>
    <submittedName>
        <fullName evidence="1">Uncharacterized protein</fullName>
    </submittedName>
</protein>
<proteinExistence type="predicted"/>
<dbReference type="AlphaFoldDB" id="A0AAV3RU75"/>
<dbReference type="Proteomes" id="UP001454036">
    <property type="component" value="Unassembled WGS sequence"/>
</dbReference>
<reference evidence="1 2" key="1">
    <citation type="submission" date="2024-01" db="EMBL/GenBank/DDBJ databases">
        <title>The complete chloroplast genome sequence of Lithospermum erythrorhizon: insights into the phylogenetic relationship among Boraginaceae species and the maternal lineages of purple gromwells.</title>
        <authorList>
            <person name="Okada T."/>
            <person name="Watanabe K."/>
        </authorList>
    </citation>
    <scope>NUCLEOTIDE SEQUENCE [LARGE SCALE GENOMIC DNA]</scope>
</reference>
<comment type="caution">
    <text evidence="1">The sequence shown here is derived from an EMBL/GenBank/DDBJ whole genome shotgun (WGS) entry which is preliminary data.</text>
</comment>
<dbReference type="EMBL" id="BAABME010011892">
    <property type="protein sequence ID" value="GAA0184435.1"/>
    <property type="molecule type" value="Genomic_DNA"/>
</dbReference>
<sequence>MNGRESRANVIREGILHKEPILMPSAWACLPQLPMVQHVPGLRAFVEMNQNTVYKCGGWQTESIIDELTENRNIPLLHRVSFVGGGVDYGPIDRLSS</sequence>
<organism evidence="1 2">
    <name type="scientific">Lithospermum erythrorhizon</name>
    <name type="common">Purple gromwell</name>
    <name type="synonym">Lithospermum officinale var. erythrorhizon</name>
    <dbReference type="NCBI Taxonomy" id="34254"/>
    <lineage>
        <taxon>Eukaryota</taxon>
        <taxon>Viridiplantae</taxon>
        <taxon>Streptophyta</taxon>
        <taxon>Embryophyta</taxon>
        <taxon>Tracheophyta</taxon>
        <taxon>Spermatophyta</taxon>
        <taxon>Magnoliopsida</taxon>
        <taxon>eudicotyledons</taxon>
        <taxon>Gunneridae</taxon>
        <taxon>Pentapetalae</taxon>
        <taxon>asterids</taxon>
        <taxon>lamiids</taxon>
        <taxon>Boraginales</taxon>
        <taxon>Boraginaceae</taxon>
        <taxon>Boraginoideae</taxon>
        <taxon>Lithospermeae</taxon>
        <taxon>Lithospermum</taxon>
    </lineage>
</organism>
<accession>A0AAV3RU75</accession>
<gene>
    <name evidence="1" type="ORF">LIER_31723</name>
</gene>